<dbReference type="Pfam" id="PF18998">
    <property type="entry name" value="Flg_new_2"/>
    <property type="match status" value="1"/>
</dbReference>
<dbReference type="PROSITE" id="PS51257">
    <property type="entry name" value="PROKAR_LIPOPROTEIN"/>
    <property type="match status" value="1"/>
</dbReference>
<reference key="1">
    <citation type="submission" date="2010-11" db="EMBL/GenBank/DDBJ databases">
        <title>The complete genome of Bacteroides helcogenes P 36-108.</title>
        <authorList>
            <consortium name="US DOE Joint Genome Institute (JGI-PGF)"/>
            <person name="Lucas S."/>
            <person name="Copeland A."/>
            <person name="Lapidus A."/>
            <person name="Bruce D."/>
            <person name="Goodwin L."/>
            <person name="Pitluck S."/>
            <person name="Kyrpides N."/>
            <person name="Mavromatis K."/>
            <person name="Ivanova N."/>
            <person name="Zeytun A."/>
            <person name="Brettin T."/>
            <person name="Detter J.C."/>
            <person name="Tapia R."/>
            <person name="Han C."/>
            <person name="Land M."/>
            <person name="Hauser L."/>
            <person name="Markowitz V."/>
            <person name="Cheng J.-F."/>
            <person name="Hugenholtz P."/>
            <person name="Woyke T."/>
            <person name="Wu D."/>
            <person name="Gronow S."/>
            <person name="Wellnitz S."/>
            <person name="Brambilla E."/>
            <person name="Klenk H.-P."/>
            <person name="Eisen J.A."/>
        </authorList>
    </citation>
    <scope>NUCLEOTIDE SEQUENCE</scope>
    <source>
        <strain>P 36-108</strain>
    </source>
</reference>
<keyword evidence="1" id="KW-0732">Signal</keyword>
<keyword evidence="5" id="KW-1185">Reference proteome</keyword>
<dbReference type="AlphaFoldDB" id="E6STX6"/>
<dbReference type="KEGG" id="bhl:Bache_1268"/>
<proteinExistence type="predicted"/>
<dbReference type="InterPro" id="IPR029039">
    <property type="entry name" value="Flavoprotein-like_sf"/>
</dbReference>
<accession>E6STX6</accession>
<dbReference type="SUPFAM" id="SSF52218">
    <property type="entry name" value="Flavoproteins"/>
    <property type="match status" value="1"/>
</dbReference>
<feature type="domain" description="Flavodoxin-like" evidence="2">
    <location>
        <begin position="113"/>
        <end position="268"/>
    </location>
</feature>
<evidence type="ECO:0008006" key="6">
    <source>
        <dbReference type="Google" id="ProtNLM"/>
    </source>
</evidence>
<dbReference type="PANTHER" id="PTHR39201:SF1">
    <property type="entry name" value="FLAVODOXIN-LIKE DOMAIN-CONTAINING PROTEIN"/>
    <property type="match status" value="1"/>
</dbReference>
<dbReference type="InterPro" id="IPR008254">
    <property type="entry name" value="Flavodoxin/NO_synth"/>
</dbReference>
<protein>
    <recommendedName>
        <fullName evidence="6">Flavodoxin-like domain-containing protein</fullName>
    </recommendedName>
</protein>
<dbReference type="GO" id="GO:0010181">
    <property type="term" value="F:FMN binding"/>
    <property type="evidence" value="ECO:0007669"/>
    <property type="project" value="InterPro"/>
</dbReference>
<dbReference type="InterPro" id="IPR010916">
    <property type="entry name" value="TonB_box_CS"/>
</dbReference>
<evidence type="ECO:0000259" key="2">
    <source>
        <dbReference type="Pfam" id="PF12682"/>
    </source>
</evidence>
<evidence type="ECO:0000259" key="3">
    <source>
        <dbReference type="Pfam" id="PF18998"/>
    </source>
</evidence>
<dbReference type="PROSITE" id="PS00430">
    <property type="entry name" value="TONB_DEPENDENT_REC_1"/>
    <property type="match status" value="1"/>
</dbReference>
<organism evidence="4 5">
    <name type="scientific">Bacteroides helcogenes (strain ATCC 35417 / DSM 20613 / JCM 6297 / CCUG 15421 / P 36-108)</name>
    <dbReference type="NCBI Taxonomy" id="693979"/>
    <lineage>
        <taxon>Bacteria</taxon>
        <taxon>Pseudomonadati</taxon>
        <taxon>Bacteroidota</taxon>
        <taxon>Bacteroidia</taxon>
        <taxon>Bacteroidales</taxon>
        <taxon>Bacteroidaceae</taxon>
        <taxon>Bacteroides</taxon>
    </lineage>
</organism>
<dbReference type="eggNOG" id="COG0716">
    <property type="taxonomic scope" value="Bacteria"/>
</dbReference>
<feature type="domain" description="Bacterial repeat" evidence="3">
    <location>
        <begin position="33"/>
        <end position="104"/>
    </location>
</feature>
<dbReference type="Pfam" id="PF12682">
    <property type="entry name" value="Flavodoxin_4"/>
    <property type="match status" value="1"/>
</dbReference>
<dbReference type="PANTHER" id="PTHR39201">
    <property type="entry name" value="EXPORTED PROTEIN-RELATED"/>
    <property type="match status" value="1"/>
</dbReference>
<name>E6STX6_BACT6</name>
<evidence type="ECO:0000256" key="1">
    <source>
        <dbReference type="SAM" id="SignalP"/>
    </source>
</evidence>
<evidence type="ECO:0000313" key="4">
    <source>
        <dbReference type="EMBL" id="ADV43277.1"/>
    </source>
</evidence>
<gene>
    <name evidence="4" type="ordered locus">Bache_1268</name>
</gene>
<dbReference type="InterPro" id="IPR044060">
    <property type="entry name" value="Bacterial_rp_domain"/>
</dbReference>
<feature type="signal peptide" evidence="1">
    <location>
        <begin position="1"/>
        <end position="23"/>
    </location>
</feature>
<dbReference type="Gene3D" id="2.60.40.4270">
    <property type="entry name" value="Listeria-Bacteroides repeat domain"/>
    <property type="match status" value="1"/>
</dbReference>
<dbReference type="InterPro" id="IPR042229">
    <property type="entry name" value="Listeria/Bacterioides_rpt_sf"/>
</dbReference>
<feature type="chain" id="PRO_5003209411" description="Flavodoxin-like domain-containing protein" evidence="1">
    <location>
        <begin position="24"/>
        <end position="278"/>
    </location>
</feature>
<evidence type="ECO:0000313" key="5">
    <source>
        <dbReference type="Proteomes" id="UP000008630"/>
    </source>
</evidence>
<dbReference type="RefSeq" id="WP_013546871.1">
    <property type="nucleotide sequence ID" value="NC_014933.1"/>
</dbReference>
<dbReference type="STRING" id="693979.Bache_1268"/>
<dbReference type="EMBL" id="CP002352">
    <property type="protein sequence ID" value="ADV43277.1"/>
    <property type="molecule type" value="Genomic_DNA"/>
</dbReference>
<dbReference type="HOGENOM" id="CLU_999862_0_0_10"/>
<sequence>MKIQKLKSLALALLVGVIGSCSSSSDNEPERTYTLTASATEGGTAASERTSYKAEESVSVTATADDGFSFSGWYEDSNLLSAETTYTFVMPARNVQLQAKFEPVSQPTGNGRYLVVYYTWSNHTEAVANELHSIAGGDIVKITPTAPYTTDYNTMLTVGQQELNAIDNQGTYPAINTNVESFEDYDVVFIGYPLWYSRMATPMQSFLHSHASKLSGKKIALFCTSASSGMSGTITDARRLCPEANFPESLRIGSSSANNSHDDLVSWLGRIGITINQQ</sequence>
<reference evidence="4 5" key="2">
    <citation type="journal article" date="2011" name="Stand. Genomic Sci.">
        <title>Complete genome sequence of Bacteroides helcogenes type strain (P 36-108).</title>
        <authorList>
            <person name="Pati A."/>
            <person name="Gronow S."/>
            <person name="Zeytun A."/>
            <person name="Lapidus A."/>
            <person name="Nolan M."/>
            <person name="Hammon N."/>
            <person name="Deshpande S."/>
            <person name="Cheng J.F."/>
            <person name="Tapia R."/>
            <person name="Han C."/>
            <person name="Goodwin L."/>
            <person name="Pitluck S."/>
            <person name="Liolios K."/>
            <person name="Pagani I."/>
            <person name="Ivanova N."/>
            <person name="Mavromatis K."/>
            <person name="Chen A."/>
            <person name="Palaniappan K."/>
            <person name="Land M."/>
            <person name="Hauser L."/>
            <person name="Chang Y.J."/>
            <person name="Jeffries C.D."/>
            <person name="Detter J.C."/>
            <person name="Brambilla E."/>
            <person name="Rohde M."/>
            <person name="Goker M."/>
            <person name="Woyke T."/>
            <person name="Bristow J."/>
            <person name="Eisen J.A."/>
            <person name="Markowitz V."/>
            <person name="Hugenholtz P."/>
            <person name="Kyrpides N.C."/>
            <person name="Klenk H.P."/>
            <person name="Lucas S."/>
        </authorList>
    </citation>
    <scope>NUCLEOTIDE SEQUENCE [LARGE SCALE GENOMIC DNA]</scope>
    <source>
        <strain evidence="5">ATCC 35417 / DSM 20613 / JCM 6297 / CCUG 15421 / P 36-108</strain>
    </source>
</reference>
<dbReference type="OrthoDB" id="9806505at2"/>
<dbReference type="Proteomes" id="UP000008630">
    <property type="component" value="Chromosome"/>
</dbReference>
<dbReference type="Gene3D" id="3.40.50.360">
    <property type="match status" value="1"/>
</dbReference>